<keyword evidence="2" id="KW-1185">Reference proteome</keyword>
<evidence type="ECO:0000313" key="1">
    <source>
        <dbReference type="EMBL" id="GLD56419.1"/>
    </source>
</evidence>
<name>A0AAD3MN56_LATJO</name>
<proteinExistence type="predicted"/>
<dbReference type="Proteomes" id="UP001279410">
    <property type="component" value="Unassembled WGS sequence"/>
</dbReference>
<dbReference type="AlphaFoldDB" id="A0AAD3MN56"/>
<organism evidence="1 2">
    <name type="scientific">Lates japonicus</name>
    <name type="common">Japanese lates</name>
    <dbReference type="NCBI Taxonomy" id="270547"/>
    <lineage>
        <taxon>Eukaryota</taxon>
        <taxon>Metazoa</taxon>
        <taxon>Chordata</taxon>
        <taxon>Craniata</taxon>
        <taxon>Vertebrata</taxon>
        <taxon>Euteleostomi</taxon>
        <taxon>Actinopterygii</taxon>
        <taxon>Neopterygii</taxon>
        <taxon>Teleostei</taxon>
        <taxon>Neoteleostei</taxon>
        <taxon>Acanthomorphata</taxon>
        <taxon>Carangaria</taxon>
        <taxon>Carangaria incertae sedis</taxon>
        <taxon>Centropomidae</taxon>
        <taxon>Lates</taxon>
    </lineage>
</organism>
<comment type="caution">
    <text evidence="1">The sequence shown here is derived from an EMBL/GenBank/DDBJ whole genome shotgun (WGS) entry which is preliminary data.</text>
</comment>
<dbReference type="PANTHER" id="PTHR35450:SF2">
    <property type="entry name" value="REVERSE TRANSCRIPTASE DOMAIN-CONTAINING PROTEIN"/>
    <property type="match status" value="1"/>
</dbReference>
<dbReference type="PANTHER" id="PTHR35450">
    <property type="entry name" value="REVERSE TRANSCRIPTASE DOMAIN-CONTAINING PROTEIN"/>
    <property type="match status" value="1"/>
</dbReference>
<protein>
    <submittedName>
        <fullName evidence="1">Calcium-dependent secretion activator 2-like protein</fullName>
    </submittedName>
</protein>
<reference evidence="1" key="1">
    <citation type="submission" date="2022-08" db="EMBL/GenBank/DDBJ databases">
        <title>Genome sequencing of akame (Lates japonicus).</title>
        <authorList>
            <person name="Hashiguchi Y."/>
            <person name="Takahashi H."/>
        </authorList>
    </citation>
    <scope>NUCLEOTIDE SEQUENCE</scope>
    <source>
        <strain evidence="1">Kochi</strain>
    </source>
</reference>
<evidence type="ECO:0000313" key="2">
    <source>
        <dbReference type="Proteomes" id="UP001279410"/>
    </source>
</evidence>
<gene>
    <name evidence="1" type="ORF">AKAME5_000876800</name>
</gene>
<dbReference type="EMBL" id="BRZM01000024">
    <property type="protein sequence ID" value="GLD56419.1"/>
    <property type="molecule type" value="Genomic_DNA"/>
</dbReference>
<sequence>MDLLIHFTRIYSEDIGMPLGLDKCRYMVAKTDRVIRTEGVELPEGKITDIQASYKYLGATMRMQGDQP</sequence>
<accession>A0AAD3MN56</accession>